<dbReference type="Proteomes" id="UP000243904">
    <property type="component" value="Chromosome I"/>
</dbReference>
<dbReference type="EMBL" id="LT629750">
    <property type="protein sequence ID" value="SDS22062.1"/>
    <property type="molecule type" value="Genomic_DNA"/>
</dbReference>
<feature type="transmembrane region" description="Helical" evidence="1">
    <location>
        <begin position="36"/>
        <end position="55"/>
    </location>
</feature>
<keyword evidence="1" id="KW-1133">Transmembrane helix</keyword>
<sequence length="180" mass="19490">MMSFACGIIGVVLFVIMARAMQFIARLAALPIPPVIVLAIAAIISHLASVALGVMTVQQFRYWDAASIFSFGAMSYIFAFGAVYKSVSLEILLDLAKRPNREVLLSDIVEHQVPNLFRGRTDILVEAGFAECVGSSFVATAAGRKLAARIARLRRAFAIGDTGLYDFSDSTSPLKKTQDL</sequence>
<evidence type="ECO:0000313" key="3">
    <source>
        <dbReference type="Proteomes" id="UP000243904"/>
    </source>
</evidence>
<evidence type="ECO:0000313" key="2">
    <source>
        <dbReference type="EMBL" id="SDS22062.1"/>
    </source>
</evidence>
<accession>A0A1H1QF02</accession>
<organism evidence="2 3">
    <name type="scientific">Bradyrhizobium canariense</name>
    <dbReference type="NCBI Taxonomy" id="255045"/>
    <lineage>
        <taxon>Bacteria</taxon>
        <taxon>Pseudomonadati</taxon>
        <taxon>Pseudomonadota</taxon>
        <taxon>Alphaproteobacteria</taxon>
        <taxon>Hyphomicrobiales</taxon>
        <taxon>Nitrobacteraceae</taxon>
        <taxon>Bradyrhizobium</taxon>
    </lineage>
</organism>
<keyword evidence="1" id="KW-0472">Membrane</keyword>
<gene>
    <name evidence="2" type="ORF">SAMN05444158_1386</name>
</gene>
<proteinExistence type="predicted"/>
<keyword evidence="3" id="KW-1185">Reference proteome</keyword>
<dbReference type="AlphaFoldDB" id="A0A1H1QF02"/>
<name>A0A1H1QF02_9BRAD</name>
<feature type="transmembrane region" description="Helical" evidence="1">
    <location>
        <begin position="62"/>
        <end position="84"/>
    </location>
</feature>
<protein>
    <submittedName>
        <fullName evidence="2">Uncharacterized protein</fullName>
    </submittedName>
</protein>
<keyword evidence="1" id="KW-0812">Transmembrane</keyword>
<reference evidence="3" key="1">
    <citation type="submission" date="2016-10" db="EMBL/GenBank/DDBJ databases">
        <authorList>
            <person name="Varghese N."/>
            <person name="Submissions S."/>
        </authorList>
    </citation>
    <scope>NUCLEOTIDE SEQUENCE [LARGE SCALE GENOMIC DNA]</scope>
    <source>
        <strain evidence="3">GAS369</strain>
    </source>
</reference>
<evidence type="ECO:0000256" key="1">
    <source>
        <dbReference type="SAM" id="Phobius"/>
    </source>
</evidence>